<keyword evidence="2" id="KW-1185">Reference proteome</keyword>
<evidence type="ECO:0000313" key="2">
    <source>
        <dbReference type="Proteomes" id="UP000887564"/>
    </source>
</evidence>
<reference evidence="3" key="1">
    <citation type="submission" date="2022-11" db="UniProtKB">
        <authorList>
            <consortium name="WormBaseParasite"/>
        </authorList>
    </citation>
    <scope>IDENTIFICATION</scope>
</reference>
<name>A0A914RMZ1_PAREQ</name>
<dbReference type="InterPro" id="IPR045357">
    <property type="entry name" value="Aminopeptidase_N-like_N"/>
</dbReference>
<proteinExistence type="predicted"/>
<dbReference type="WBParaSite" id="PEQ_0000618201-mRNA-1">
    <property type="protein sequence ID" value="PEQ_0000618201-mRNA-1"/>
    <property type="gene ID" value="PEQ_0000618201"/>
</dbReference>
<organism evidence="2 3">
    <name type="scientific">Parascaris equorum</name>
    <name type="common">Equine roundworm</name>
    <dbReference type="NCBI Taxonomy" id="6256"/>
    <lineage>
        <taxon>Eukaryota</taxon>
        <taxon>Metazoa</taxon>
        <taxon>Ecdysozoa</taxon>
        <taxon>Nematoda</taxon>
        <taxon>Chromadorea</taxon>
        <taxon>Rhabditida</taxon>
        <taxon>Spirurina</taxon>
        <taxon>Ascaridomorpha</taxon>
        <taxon>Ascaridoidea</taxon>
        <taxon>Ascarididae</taxon>
        <taxon>Parascaris</taxon>
    </lineage>
</organism>
<feature type="domain" description="Aminopeptidase N-like N-terminal" evidence="1">
    <location>
        <begin position="1"/>
        <end position="36"/>
    </location>
</feature>
<accession>A0A914RMZ1</accession>
<sequence length="53" mass="5786">MVPCFDEPEFKAVWKVKIIHPSGTVAISNGIELKDAIKTFLGLEVVSINETGI</sequence>
<evidence type="ECO:0000313" key="3">
    <source>
        <dbReference type="WBParaSite" id="PEQ_0000618201-mRNA-1"/>
    </source>
</evidence>
<dbReference type="Proteomes" id="UP000887564">
    <property type="component" value="Unplaced"/>
</dbReference>
<dbReference type="SUPFAM" id="SSF63737">
    <property type="entry name" value="Leukotriene A4 hydrolase N-terminal domain"/>
    <property type="match status" value="1"/>
</dbReference>
<dbReference type="Pfam" id="PF17900">
    <property type="entry name" value="Peptidase_M1_N"/>
    <property type="match status" value="1"/>
</dbReference>
<evidence type="ECO:0000259" key="1">
    <source>
        <dbReference type="Pfam" id="PF17900"/>
    </source>
</evidence>
<dbReference type="InterPro" id="IPR042097">
    <property type="entry name" value="Aminopeptidase_N-like_N_sf"/>
</dbReference>
<dbReference type="Gene3D" id="2.60.40.1730">
    <property type="entry name" value="tricorn interacting facor f3 domain"/>
    <property type="match status" value="1"/>
</dbReference>
<protein>
    <submittedName>
        <fullName evidence="3">Aminopeptidase N-like N-terminal domain-containing protein</fullName>
    </submittedName>
</protein>
<dbReference type="AlphaFoldDB" id="A0A914RMZ1"/>